<evidence type="ECO:0000313" key="11">
    <source>
        <dbReference type="Proteomes" id="UP001231518"/>
    </source>
</evidence>
<dbReference type="GO" id="GO:0005634">
    <property type="term" value="C:nucleus"/>
    <property type="evidence" value="ECO:0007669"/>
    <property type="project" value="UniProtKB-SubCell"/>
</dbReference>
<dbReference type="PROSITE" id="PS00027">
    <property type="entry name" value="HOMEOBOX_1"/>
    <property type="match status" value="1"/>
</dbReference>
<feature type="compositionally biased region" description="Low complexity" evidence="8">
    <location>
        <begin position="391"/>
        <end position="406"/>
    </location>
</feature>
<dbReference type="InterPro" id="IPR001356">
    <property type="entry name" value="HD"/>
</dbReference>
<dbReference type="AlphaFoldDB" id="A0AAD7YK56"/>
<dbReference type="Gene3D" id="1.10.10.60">
    <property type="entry name" value="Homeodomain-like"/>
    <property type="match status" value="1"/>
</dbReference>
<dbReference type="SUPFAM" id="SSF46689">
    <property type="entry name" value="Homeodomain-like"/>
    <property type="match status" value="1"/>
</dbReference>
<evidence type="ECO:0000256" key="2">
    <source>
        <dbReference type="ARBA" id="ARBA00022473"/>
    </source>
</evidence>
<accession>A0AAD7YK56</accession>
<feature type="compositionally biased region" description="Basic and acidic residues" evidence="8">
    <location>
        <begin position="321"/>
        <end position="331"/>
    </location>
</feature>
<dbReference type="InterPro" id="IPR001827">
    <property type="entry name" value="Homeobox_Antennapedia_CS"/>
</dbReference>
<sequence>MQEICNTAVLPLDTNPLVRKIKCEEFPAIRGKQHARVGMGVRDDMEEDFAVKTRNTPPMGPAPGQEHPRMEHGGNGFWLAAVTTAGAPHPMLETCTETGFINSQPSMAEFMTALPQLGGGELSPQHTPPGYAPDLPSPGGGLNVPEYPWMKEKKTTRKSSQQENGLPRRLRTAYTNTQLLELEKEFHFNKYLCRPRRIEIAASLDLTERQVKVWFQNRRMKHKRQTLSKTEDGDDKDSTTSEGGKSSKTGLDKFLDDDGPLSGKKSCQGCELPPGALCSPAEDLPELASRTRNNNTPSATNNNSFASDGASSVASSSSLDKLAEDDSRDGHPPLTMVAAPRNLTKRIKQESRKRSPSLDATCKVSPSSSKDGLGPVVGLSDNGKFSSVNLTPSSTPGTPSSMHPSPLGHYPRPSPPNAPPGPPHPQAVPNAMPPYVIRGNAPPGQFVPHPDFRMDSKQFIGKLAQYPQGNRNYEGYGTAIQSAAEQHAYVRNQQHTRQEGSSSTRATNGVASRQAYPHEMYQNYGYPAYGKEQVAYGHPGYDQSQSYSGEHMGYANSHYGYHYHEGGQHDHGHNYYAADGQKAAHGTDYSKNYYDGNAYSQQAGGYAVTGAAGAAGGAGGAAGAAGEAYGAECADGYGSFQQFYEATHAAPVGDNSNSSSDFHFLSNLANDFAPEYYTI</sequence>
<dbReference type="PROSITE" id="PS00032">
    <property type="entry name" value="ANTENNAPEDIA"/>
    <property type="match status" value="1"/>
</dbReference>
<dbReference type="InterPro" id="IPR020479">
    <property type="entry name" value="HD_metazoa"/>
</dbReference>
<dbReference type="GO" id="GO:0000981">
    <property type="term" value="F:DNA-binding transcription factor activity, RNA polymerase II-specific"/>
    <property type="evidence" value="ECO:0007669"/>
    <property type="project" value="InterPro"/>
</dbReference>
<dbReference type="InterPro" id="IPR017970">
    <property type="entry name" value="Homeobox_CS"/>
</dbReference>
<dbReference type="GO" id="GO:0003677">
    <property type="term" value="F:DNA binding"/>
    <property type="evidence" value="ECO:0007669"/>
    <property type="project" value="UniProtKB-UniRule"/>
</dbReference>
<evidence type="ECO:0000256" key="7">
    <source>
        <dbReference type="RuleBase" id="RU000682"/>
    </source>
</evidence>
<feature type="region of interest" description="Disordered" evidence="8">
    <location>
        <begin position="288"/>
        <end position="431"/>
    </location>
</feature>
<proteinExistence type="predicted"/>
<dbReference type="PROSITE" id="PS50071">
    <property type="entry name" value="HOMEOBOX_2"/>
    <property type="match status" value="1"/>
</dbReference>
<dbReference type="InterPro" id="IPR050848">
    <property type="entry name" value="Homeobox_TF"/>
</dbReference>
<dbReference type="GO" id="GO:0048513">
    <property type="term" value="P:animal organ development"/>
    <property type="evidence" value="ECO:0007669"/>
    <property type="project" value="UniProtKB-ARBA"/>
</dbReference>
<dbReference type="Pfam" id="PF00046">
    <property type="entry name" value="Homeodomain"/>
    <property type="match status" value="1"/>
</dbReference>
<dbReference type="SMART" id="SM00389">
    <property type="entry name" value="HOX"/>
    <property type="match status" value="1"/>
</dbReference>
<evidence type="ECO:0000256" key="5">
    <source>
        <dbReference type="ARBA" id="ARBA00023242"/>
    </source>
</evidence>
<keyword evidence="5 6" id="KW-0539">Nucleus</keyword>
<dbReference type="FunFam" id="1.10.10.60:FF:000176">
    <property type="entry name" value="pancreas/duodenum homeobox protein 1"/>
    <property type="match status" value="1"/>
</dbReference>
<evidence type="ECO:0000256" key="3">
    <source>
        <dbReference type="ARBA" id="ARBA00023125"/>
    </source>
</evidence>
<evidence type="ECO:0000256" key="6">
    <source>
        <dbReference type="PROSITE-ProRule" id="PRU00108"/>
    </source>
</evidence>
<gene>
    <name evidence="10" type="ORF">PYW07_016521</name>
</gene>
<feature type="compositionally biased region" description="Low complexity" evidence="8">
    <location>
        <begin position="290"/>
        <end position="318"/>
    </location>
</feature>
<keyword evidence="11" id="KW-1185">Reference proteome</keyword>
<organism evidence="10 11">
    <name type="scientific">Mythimna separata</name>
    <name type="common">Oriental armyworm</name>
    <name type="synonym">Pseudaletia separata</name>
    <dbReference type="NCBI Taxonomy" id="271217"/>
    <lineage>
        <taxon>Eukaryota</taxon>
        <taxon>Metazoa</taxon>
        <taxon>Ecdysozoa</taxon>
        <taxon>Arthropoda</taxon>
        <taxon>Hexapoda</taxon>
        <taxon>Insecta</taxon>
        <taxon>Pterygota</taxon>
        <taxon>Neoptera</taxon>
        <taxon>Endopterygota</taxon>
        <taxon>Lepidoptera</taxon>
        <taxon>Glossata</taxon>
        <taxon>Ditrysia</taxon>
        <taxon>Noctuoidea</taxon>
        <taxon>Noctuidae</taxon>
        <taxon>Noctuinae</taxon>
        <taxon>Hadenini</taxon>
        <taxon>Mythimna</taxon>
    </lineage>
</organism>
<comment type="subcellular location">
    <subcellularLocation>
        <location evidence="1 6 7">Nucleus</location>
    </subcellularLocation>
</comment>
<feature type="region of interest" description="Disordered" evidence="8">
    <location>
        <begin position="220"/>
        <end position="257"/>
    </location>
</feature>
<protein>
    <recommendedName>
        <fullName evidence="9">Homeobox domain-containing protein</fullName>
    </recommendedName>
</protein>
<evidence type="ECO:0000256" key="4">
    <source>
        <dbReference type="ARBA" id="ARBA00023155"/>
    </source>
</evidence>
<dbReference type="PRINTS" id="PR00024">
    <property type="entry name" value="HOMEOBOX"/>
</dbReference>
<dbReference type="CDD" id="cd00086">
    <property type="entry name" value="homeodomain"/>
    <property type="match status" value="1"/>
</dbReference>
<evidence type="ECO:0000256" key="1">
    <source>
        <dbReference type="ARBA" id="ARBA00004123"/>
    </source>
</evidence>
<dbReference type="InterPro" id="IPR009057">
    <property type="entry name" value="Homeodomain-like_sf"/>
</dbReference>
<evidence type="ECO:0000313" key="10">
    <source>
        <dbReference type="EMBL" id="KAJ8718965.1"/>
    </source>
</evidence>
<feature type="compositionally biased region" description="Low complexity" evidence="8">
    <location>
        <begin position="240"/>
        <end position="249"/>
    </location>
</feature>
<keyword evidence="4 6" id="KW-0371">Homeobox</keyword>
<dbReference type="Proteomes" id="UP001231518">
    <property type="component" value="Chromosome 8"/>
</dbReference>
<dbReference type="PANTHER" id="PTHR24333">
    <property type="entry name" value="HOMEO BOX HB9 LIKE A-RELATED"/>
    <property type="match status" value="1"/>
</dbReference>
<dbReference type="EMBL" id="JARGEI010000015">
    <property type="protein sequence ID" value="KAJ8718965.1"/>
    <property type="molecule type" value="Genomic_DNA"/>
</dbReference>
<evidence type="ECO:0000259" key="9">
    <source>
        <dbReference type="PROSITE" id="PS50071"/>
    </source>
</evidence>
<comment type="caution">
    <text evidence="10">The sequence shown here is derived from an EMBL/GenBank/DDBJ whole genome shotgun (WGS) entry which is preliminary data.</text>
</comment>
<feature type="domain" description="Homeobox" evidence="9">
    <location>
        <begin position="165"/>
        <end position="225"/>
    </location>
</feature>
<reference evidence="10" key="1">
    <citation type="submission" date="2023-03" db="EMBL/GenBank/DDBJ databases">
        <title>Chromosome-level genomes of two armyworms, Mythimna separata and Mythimna loreyi, provide insights into the biosynthesis and reception of sex pheromones.</title>
        <authorList>
            <person name="Zhao H."/>
        </authorList>
    </citation>
    <scope>NUCLEOTIDE SEQUENCE</scope>
    <source>
        <strain evidence="10">BeijingLab</strain>
        <tissue evidence="10">Pupa</tissue>
    </source>
</reference>
<name>A0AAD7YK56_MYTSE</name>
<feature type="DNA-binding region" description="Homeobox" evidence="6">
    <location>
        <begin position="167"/>
        <end position="226"/>
    </location>
</feature>
<feature type="compositionally biased region" description="Pro residues" evidence="8">
    <location>
        <begin position="412"/>
        <end position="426"/>
    </location>
</feature>
<evidence type="ECO:0000256" key="8">
    <source>
        <dbReference type="SAM" id="MobiDB-lite"/>
    </source>
</evidence>
<dbReference type="PANTHER" id="PTHR24333:SF13">
    <property type="entry name" value="HOMEOBOX DOMAIN-CONTAINING PROTEIN"/>
    <property type="match status" value="1"/>
</dbReference>
<keyword evidence="3 6" id="KW-0238">DNA-binding</keyword>
<keyword evidence="2" id="KW-0217">Developmental protein</keyword>